<dbReference type="InterPro" id="IPR003012">
    <property type="entry name" value="Tet_transcr_reg_TetR"/>
</dbReference>
<dbReference type="PANTHER" id="PTHR30055">
    <property type="entry name" value="HTH-TYPE TRANSCRIPTIONAL REGULATOR RUTR"/>
    <property type="match status" value="1"/>
</dbReference>
<dbReference type="Pfam" id="PF02909">
    <property type="entry name" value="TetR_C_1"/>
    <property type="match status" value="1"/>
</dbReference>
<dbReference type="SUPFAM" id="SSF48498">
    <property type="entry name" value="Tetracyclin repressor-like, C-terminal domain"/>
    <property type="match status" value="1"/>
</dbReference>
<dbReference type="RefSeq" id="WP_189247992.1">
    <property type="nucleotide sequence ID" value="NZ_BMQJ01000009.1"/>
</dbReference>
<feature type="DNA-binding region" description="H-T-H motif" evidence="5">
    <location>
        <begin position="29"/>
        <end position="48"/>
    </location>
</feature>
<dbReference type="InterPro" id="IPR036271">
    <property type="entry name" value="Tet_transcr_reg_TetR-rel_C_sf"/>
</dbReference>
<feature type="domain" description="HTH tetR-type" evidence="6">
    <location>
        <begin position="6"/>
        <end position="66"/>
    </location>
</feature>
<dbReference type="InterPro" id="IPR004111">
    <property type="entry name" value="Repressor_TetR_C"/>
</dbReference>
<protein>
    <submittedName>
        <fullName evidence="7">TetR family transcriptional regulator</fullName>
    </submittedName>
</protein>
<dbReference type="PANTHER" id="PTHR30055:SF151">
    <property type="entry name" value="TRANSCRIPTIONAL REGULATORY PROTEIN"/>
    <property type="match status" value="1"/>
</dbReference>
<dbReference type="PROSITE" id="PS50977">
    <property type="entry name" value="HTH_TETR_2"/>
    <property type="match status" value="1"/>
</dbReference>
<evidence type="ECO:0000256" key="5">
    <source>
        <dbReference type="PROSITE-ProRule" id="PRU00335"/>
    </source>
</evidence>
<evidence type="ECO:0000313" key="7">
    <source>
        <dbReference type="EMBL" id="GGQ05842.1"/>
    </source>
</evidence>
<keyword evidence="4" id="KW-0804">Transcription</keyword>
<keyword evidence="8" id="KW-1185">Reference proteome</keyword>
<reference evidence="8" key="1">
    <citation type="journal article" date="2019" name="Int. J. Syst. Evol. Microbiol.">
        <title>The Global Catalogue of Microorganisms (GCM) 10K type strain sequencing project: providing services to taxonomists for standard genome sequencing and annotation.</title>
        <authorList>
            <consortium name="The Broad Institute Genomics Platform"/>
            <consortium name="The Broad Institute Genome Sequencing Center for Infectious Disease"/>
            <person name="Wu L."/>
            <person name="Ma J."/>
        </authorList>
    </citation>
    <scope>NUCLEOTIDE SEQUENCE [LARGE SCALE GENOMIC DNA]</scope>
    <source>
        <strain evidence="8">JCM 3115</strain>
    </source>
</reference>
<evidence type="ECO:0000256" key="4">
    <source>
        <dbReference type="ARBA" id="ARBA00023163"/>
    </source>
</evidence>
<keyword evidence="1" id="KW-0678">Repressor</keyword>
<accession>A0ABQ2R1B2</accession>
<comment type="caution">
    <text evidence="7">The sequence shown here is derived from an EMBL/GenBank/DDBJ whole genome shotgun (WGS) entry which is preliminary data.</text>
</comment>
<evidence type="ECO:0000256" key="3">
    <source>
        <dbReference type="ARBA" id="ARBA00023125"/>
    </source>
</evidence>
<dbReference type="InterPro" id="IPR001647">
    <property type="entry name" value="HTH_TetR"/>
</dbReference>
<evidence type="ECO:0000256" key="2">
    <source>
        <dbReference type="ARBA" id="ARBA00023015"/>
    </source>
</evidence>
<dbReference type="SUPFAM" id="SSF46689">
    <property type="entry name" value="Homeodomain-like"/>
    <property type="match status" value="1"/>
</dbReference>
<evidence type="ECO:0000259" key="6">
    <source>
        <dbReference type="PROSITE" id="PS50977"/>
    </source>
</evidence>
<dbReference type="InterPro" id="IPR009057">
    <property type="entry name" value="Homeodomain-like_sf"/>
</dbReference>
<dbReference type="Proteomes" id="UP000611554">
    <property type="component" value="Unassembled WGS sequence"/>
</dbReference>
<organism evidence="7 8">
    <name type="scientific">Streptosporangium pseudovulgare</name>
    <dbReference type="NCBI Taxonomy" id="35765"/>
    <lineage>
        <taxon>Bacteria</taxon>
        <taxon>Bacillati</taxon>
        <taxon>Actinomycetota</taxon>
        <taxon>Actinomycetes</taxon>
        <taxon>Streptosporangiales</taxon>
        <taxon>Streptosporangiaceae</taxon>
        <taxon>Streptosporangium</taxon>
    </lineage>
</organism>
<dbReference type="PRINTS" id="PR00400">
    <property type="entry name" value="TETREPRESSOR"/>
</dbReference>
<dbReference type="Gene3D" id="1.10.10.60">
    <property type="entry name" value="Homeodomain-like"/>
    <property type="match status" value="1"/>
</dbReference>
<dbReference type="Gene3D" id="1.10.357.10">
    <property type="entry name" value="Tetracycline Repressor, domain 2"/>
    <property type="match status" value="1"/>
</dbReference>
<keyword evidence="2" id="KW-0805">Transcription regulation</keyword>
<evidence type="ECO:0000313" key="8">
    <source>
        <dbReference type="Proteomes" id="UP000611554"/>
    </source>
</evidence>
<dbReference type="EMBL" id="BMQJ01000009">
    <property type="protein sequence ID" value="GGQ05842.1"/>
    <property type="molecule type" value="Genomic_DNA"/>
</dbReference>
<keyword evidence="3 5" id="KW-0238">DNA-binding</keyword>
<evidence type="ECO:0000256" key="1">
    <source>
        <dbReference type="ARBA" id="ARBA00022491"/>
    </source>
</evidence>
<name>A0ABQ2R1B2_9ACTN</name>
<gene>
    <name evidence="7" type="ORF">GCM10010140_40250</name>
</gene>
<dbReference type="InterPro" id="IPR050109">
    <property type="entry name" value="HTH-type_TetR-like_transc_reg"/>
</dbReference>
<sequence>MPRPRSLTPTTLATAALAAIDRDGLAGLTMRTVAKEVGMSTMGLYRYVTDRAELEQLVVDLVLSQVDTAPPDPSAPWTDRATAMVRRLRGAVGTHPLVIPLIVAHRHRSERLLGWSETLVGILKEAGLDGSRRVVALRCLLAYVIGALQFDHLGPLAGPGTSVIADLPEFPLMAETAREARGVDAEAEFDDGLAAILRGMEYGRGPRTAD</sequence>
<proteinExistence type="predicted"/>